<dbReference type="PANTHER" id="PTHR12704:SF2">
    <property type="entry name" value="GOLGI PHOSPHOPROTEIN 3 HOMOLOG SAURON"/>
    <property type="match status" value="1"/>
</dbReference>
<gene>
    <name evidence="5" type="ORF">CLV35_1253</name>
</gene>
<dbReference type="Pfam" id="PF05719">
    <property type="entry name" value="GPP34"/>
    <property type="match status" value="1"/>
</dbReference>
<keyword evidence="3" id="KW-0446">Lipid-binding</keyword>
<keyword evidence="4" id="KW-0472">Membrane</keyword>
<keyword evidence="2" id="KW-0333">Golgi apparatus</keyword>
<dbReference type="GO" id="GO:0005829">
    <property type="term" value="C:cytosol"/>
    <property type="evidence" value="ECO:0007669"/>
    <property type="project" value="TreeGrafter"/>
</dbReference>
<protein>
    <submittedName>
        <fullName evidence="5">Golgi phosphoprotein 3 GPP34</fullName>
    </submittedName>
</protein>
<evidence type="ECO:0000256" key="2">
    <source>
        <dbReference type="ARBA" id="ARBA00023034"/>
    </source>
</evidence>
<comment type="caution">
    <text evidence="5">The sequence shown here is derived from an EMBL/GenBank/DDBJ whole genome shotgun (WGS) entry which is preliminary data.</text>
</comment>
<dbReference type="InterPro" id="IPR038261">
    <property type="entry name" value="GPP34-like_sf"/>
</dbReference>
<dbReference type="GO" id="GO:0070273">
    <property type="term" value="F:phosphatidylinositol-4-phosphate binding"/>
    <property type="evidence" value="ECO:0007669"/>
    <property type="project" value="InterPro"/>
</dbReference>
<dbReference type="GO" id="GO:0012505">
    <property type="term" value="C:endomembrane system"/>
    <property type="evidence" value="ECO:0007669"/>
    <property type="project" value="UniProtKB-ARBA"/>
</dbReference>
<dbReference type="Proteomes" id="UP000281955">
    <property type="component" value="Unassembled WGS sequence"/>
</dbReference>
<dbReference type="RefSeq" id="WP_121192588.1">
    <property type="nucleotide sequence ID" value="NZ_RBWV01000010.1"/>
</dbReference>
<accession>A0A420XRS4</accession>
<keyword evidence="6" id="KW-1185">Reference proteome</keyword>
<dbReference type="GO" id="GO:0006890">
    <property type="term" value="P:retrograde vesicle-mediated transport, Golgi to endoplasmic reticulum"/>
    <property type="evidence" value="ECO:0007669"/>
    <property type="project" value="TreeGrafter"/>
</dbReference>
<evidence type="ECO:0000256" key="3">
    <source>
        <dbReference type="ARBA" id="ARBA00023121"/>
    </source>
</evidence>
<dbReference type="InterPro" id="IPR008628">
    <property type="entry name" value="GPP34-like"/>
</dbReference>
<sequence>MALLAEDLLLLLLDDRRGSTVVDSTSVDYALAGSLLLELALAGRIDVAGEGSSVKKGRLYALDRDPVDDPLLDKVLSRIAVEQRKPESWVPKLAKGLRSDLLRRVEDAGAVRRQDDKVLGVFPRHRFPQADGSGEAAVVEELRRALEGQEPTQRAAALLALLSAVDAVHKVVPGVDKKQARKRAKAISEDVWAASAVASAVRAVSAAVAGAVTASTTAAVISST</sequence>
<dbReference type="GO" id="GO:0007030">
    <property type="term" value="P:Golgi organization"/>
    <property type="evidence" value="ECO:0007669"/>
    <property type="project" value="TreeGrafter"/>
</dbReference>
<dbReference type="Gene3D" id="1.10.3630.10">
    <property type="entry name" value="yeast vps74-n-term truncation variant domain like"/>
    <property type="match status" value="1"/>
</dbReference>
<proteinExistence type="predicted"/>
<dbReference type="OrthoDB" id="4962633at2"/>
<dbReference type="PANTHER" id="PTHR12704">
    <property type="entry name" value="TRANS-GOLGI PROTEIN GMX33"/>
    <property type="match status" value="1"/>
</dbReference>
<comment type="subcellular location">
    <subcellularLocation>
        <location evidence="1">Golgi apparatus membrane</location>
        <topology evidence="1">Peripheral membrane protein</topology>
        <orientation evidence="1">Cytoplasmic side</orientation>
    </subcellularLocation>
</comment>
<organism evidence="5 6">
    <name type="scientific">Motilibacter peucedani</name>
    <dbReference type="NCBI Taxonomy" id="598650"/>
    <lineage>
        <taxon>Bacteria</taxon>
        <taxon>Bacillati</taxon>
        <taxon>Actinomycetota</taxon>
        <taxon>Actinomycetes</taxon>
        <taxon>Motilibacterales</taxon>
        <taxon>Motilibacteraceae</taxon>
        <taxon>Motilibacter</taxon>
    </lineage>
</organism>
<reference evidence="5 6" key="1">
    <citation type="submission" date="2018-10" db="EMBL/GenBank/DDBJ databases">
        <title>Genomic Encyclopedia of Archaeal and Bacterial Type Strains, Phase II (KMG-II): from individual species to whole genera.</title>
        <authorList>
            <person name="Goeker M."/>
        </authorList>
    </citation>
    <scope>NUCLEOTIDE SEQUENCE [LARGE SCALE GENOMIC DNA]</scope>
    <source>
        <strain evidence="5 6">RP-AC37</strain>
    </source>
</reference>
<dbReference type="InParanoid" id="A0A420XRS4"/>
<evidence type="ECO:0000313" key="5">
    <source>
        <dbReference type="EMBL" id="RKS77564.1"/>
    </source>
</evidence>
<name>A0A420XRS4_9ACTN</name>
<dbReference type="AlphaFoldDB" id="A0A420XRS4"/>
<evidence type="ECO:0000256" key="1">
    <source>
        <dbReference type="ARBA" id="ARBA00004255"/>
    </source>
</evidence>
<dbReference type="EMBL" id="RBWV01000010">
    <property type="protein sequence ID" value="RKS77564.1"/>
    <property type="molecule type" value="Genomic_DNA"/>
</dbReference>
<dbReference type="GO" id="GO:0048194">
    <property type="term" value="P:Golgi vesicle budding"/>
    <property type="evidence" value="ECO:0007669"/>
    <property type="project" value="TreeGrafter"/>
</dbReference>
<dbReference type="GO" id="GO:0043001">
    <property type="term" value="P:Golgi to plasma membrane protein transport"/>
    <property type="evidence" value="ECO:0007669"/>
    <property type="project" value="TreeGrafter"/>
</dbReference>
<evidence type="ECO:0000256" key="4">
    <source>
        <dbReference type="ARBA" id="ARBA00023136"/>
    </source>
</evidence>
<evidence type="ECO:0000313" key="6">
    <source>
        <dbReference type="Proteomes" id="UP000281955"/>
    </source>
</evidence>